<comment type="caution">
    <text evidence="1">The sequence shown here is derived from an EMBL/GenBank/DDBJ whole genome shotgun (WGS) entry which is preliminary data.</text>
</comment>
<proteinExistence type="predicted"/>
<dbReference type="RefSeq" id="WP_067483271.1">
    <property type="nucleotide sequence ID" value="NZ_LWMN01000012.1"/>
</dbReference>
<gene>
    <name evidence="1" type="ORF">A6E74_06205</name>
</gene>
<dbReference type="Proteomes" id="UP000078516">
    <property type="component" value="Unassembled WGS sequence"/>
</dbReference>
<reference evidence="1 2" key="1">
    <citation type="submission" date="2016-04" db="EMBL/GenBank/DDBJ databases">
        <title>Draft genome of an Enterococcus thailandicus strain isolated from bovine feces.</title>
        <authorList>
            <person name="Beukers A.G."/>
            <person name="Zaheer R."/>
            <person name="Goji N."/>
            <person name="Cook S.R."/>
            <person name="Amoako K."/>
            <person name="Chaves A.V."/>
            <person name="Ward M.P."/>
            <person name="Mcallister T.A."/>
        </authorList>
    </citation>
    <scope>NUCLEOTIDE SEQUENCE [LARGE SCALE GENOMIC DNA]</scope>
    <source>
        <strain evidence="1 2">F0711D 46</strain>
    </source>
</reference>
<dbReference type="AlphaFoldDB" id="A0A179ERF2"/>
<organism evidence="1 2">
    <name type="scientific">Enterococcus thailandicus</name>
    <dbReference type="NCBI Taxonomy" id="417368"/>
    <lineage>
        <taxon>Bacteria</taxon>
        <taxon>Bacillati</taxon>
        <taxon>Bacillota</taxon>
        <taxon>Bacilli</taxon>
        <taxon>Lactobacillales</taxon>
        <taxon>Enterococcaceae</taxon>
        <taxon>Enterococcus</taxon>
    </lineage>
</organism>
<protein>
    <submittedName>
        <fullName evidence="1">Uncharacterized protein</fullName>
    </submittedName>
</protein>
<name>A0A179ERF2_ENTTH</name>
<evidence type="ECO:0000313" key="1">
    <source>
        <dbReference type="EMBL" id="OAQ55652.1"/>
    </source>
</evidence>
<accession>A0A179ERF2</accession>
<sequence>MCIYGDISFNKKTGQALLHIQETRTNSDPLGKGGTKNKTSNRFIELDTKGTELINHALNEAIEIKRDYQQILHNEDFIFINEYNDRALYAYKRRNSAKGH</sequence>
<keyword evidence="2" id="KW-1185">Reference proteome</keyword>
<dbReference type="EMBL" id="LWMN01000012">
    <property type="protein sequence ID" value="OAQ55652.1"/>
    <property type="molecule type" value="Genomic_DNA"/>
</dbReference>
<evidence type="ECO:0000313" key="2">
    <source>
        <dbReference type="Proteomes" id="UP000078516"/>
    </source>
</evidence>